<dbReference type="Proteomes" id="UP000596176">
    <property type="component" value="Chromosome"/>
</dbReference>
<organism evidence="1 2">
    <name type="scientific">Serratia proteamaculans</name>
    <dbReference type="NCBI Taxonomy" id="28151"/>
    <lineage>
        <taxon>Bacteria</taxon>
        <taxon>Pseudomonadati</taxon>
        <taxon>Pseudomonadota</taxon>
        <taxon>Gammaproteobacteria</taxon>
        <taxon>Enterobacterales</taxon>
        <taxon>Yersiniaceae</taxon>
        <taxon>Serratia</taxon>
    </lineage>
</organism>
<sequence>MAKRNSNRAARRLLARHKCPNSFRISNRRWMEFSSNYPFIFEFAKPSRSQRRAVKVIQALRAEAQEKAQ</sequence>
<reference evidence="1 2" key="1">
    <citation type="submission" date="2021-01" db="EMBL/GenBank/DDBJ databases">
        <title>Chromosome sequence of Serratia proteamaculans strain 94 rif-r, isolated from spoiled beef.</title>
        <authorList>
            <person name="Zaytseva Y.V."/>
            <person name="Iablokov S.N."/>
            <person name="Klyukina A."/>
        </authorList>
    </citation>
    <scope>NUCLEOTIDE SEQUENCE [LARGE SCALE GENOMIC DNA]</scope>
    <source>
        <strain evidence="1 2">94 rif-r</strain>
    </source>
</reference>
<evidence type="ECO:0000313" key="2">
    <source>
        <dbReference type="Proteomes" id="UP000596176"/>
    </source>
</evidence>
<dbReference type="RefSeq" id="WP_207977209.1">
    <property type="nucleotide sequence ID" value="NZ_CP068391.1"/>
</dbReference>
<dbReference type="EMBL" id="CP068391">
    <property type="protein sequence ID" value="QQX53332.1"/>
    <property type="molecule type" value="Genomic_DNA"/>
</dbReference>
<gene>
    <name evidence="1" type="ORF">JKX24_24805</name>
</gene>
<accession>A0A7U0N6J1</accession>
<dbReference type="AlphaFoldDB" id="A0A7U0N6J1"/>
<name>A0A7U0N6J1_SERPR</name>
<evidence type="ECO:0000313" key="1">
    <source>
        <dbReference type="EMBL" id="QQX53332.1"/>
    </source>
</evidence>
<protein>
    <submittedName>
        <fullName evidence="1">Uncharacterized protein</fullName>
    </submittedName>
</protein>
<proteinExistence type="predicted"/>